<dbReference type="RefSeq" id="WP_053968968.1">
    <property type="nucleotide sequence ID" value="NZ_LIUF01000005.1"/>
</dbReference>
<dbReference type="OrthoDB" id="216383at2157"/>
<comment type="caution">
    <text evidence="2">The sequence shown here is derived from an EMBL/GenBank/DDBJ whole genome shotgun (WGS) entry which is preliminary data.</text>
</comment>
<reference evidence="2 3" key="1">
    <citation type="submission" date="2015-08" db="EMBL/GenBank/DDBJ databases">
        <title>Genomes of Isolates from Cabo Rojo, PR.</title>
        <authorList>
            <person name="Sanchez-Nieves R.L."/>
            <person name="Montalvo-Rodriguez R."/>
        </authorList>
    </citation>
    <scope>NUCLEOTIDE SEQUENCE [LARGE SCALE GENOMIC DNA]</scope>
    <source>
        <strain evidence="2 3">SL3</strain>
    </source>
</reference>
<gene>
    <name evidence="2" type="ORF">AMS69_15440</name>
</gene>
<evidence type="ECO:0000313" key="2">
    <source>
        <dbReference type="EMBL" id="KOX91941.1"/>
    </source>
</evidence>
<name>A0A0M9AJJ7_9EURY</name>
<evidence type="ECO:0000256" key="1">
    <source>
        <dbReference type="SAM" id="MobiDB-lite"/>
    </source>
</evidence>
<accession>A0A0M9AJJ7</accession>
<dbReference type="AlphaFoldDB" id="A0A0M9AJJ7"/>
<keyword evidence="3" id="KW-1185">Reference proteome</keyword>
<dbReference type="EMBL" id="LIUF01000005">
    <property type="protein sequence ID" value="KOX91941.1"/>
    <property type="molecule type" value="Genomic_DNA"/>
</dbReference>
<proteinExistence type="predicted"/>
<protein>
    <submittedName>
        <fullName evidence="2">Uncharacterized protein</fullName>
    </submittedName>
</protein>
<sequence length="61" mass="6867">MPRTRLGGNPSQKRQGGDLTTEVTGLGIDTDVFELLSTGRGHKMAQSEPRIERWLDCWRNP</sequence>
<feature type="region of interest" description="Disordered" evidence="1">
    <location>
        <begin position="1"/>
        <end position="23"/>
    </location>
</feature>
<organism evidence="2 3">
    <name type="scientific">Haloarcula rubripromontorii</name>
    <dbReference type="NCBI Taxonomy" id="1705562"/>
    <lineage>
        <taxon>Archaea</taxon>
        <taxon>Methanobacteriati</taxon>
        <taxon>Methanobacteriota</taxon>
        <taxon>Stenosarchaea group</taxon>
        <taxon>Halobacteria</taxon>
        <taxon>Halobacteriales</taxon>
        <taxon>Haloarculaceae</taxon>
        <taxon>Haloarcula</taxon>
    </lineage>
</organism>
<dbReference type="Proteomes" id="UP000037729">
    <property type="component" value="Unassembled WGS sequence"/>
</dbReference>
<evidence type="ECO:0000313" key="3">
    <source>
        <dbReference type="Proteomes" id="UP000037729"/>
    </source>
</evidence>